<feature type="zinc finger region" description="dksA C4-type" evidence="4">
    <location>
        <begin position="82"/>
        <end position="106"/>
    </location>
</feature>
<evidence type="ECO:0000313" key="8">
    <source>
        <dbReference type="Proteomes" id="UP000034665"/>
    </source>
</evidence>
<dbReference type="EMBL" id="LBWR01000003">
    <property type="protein sequence ID" value="KKR12098.1"/>
    <property type="molecule type" value="Genomic_DNA"/>
</dbReference>
<evidence type="ECO:0000256" key="5">
    <source>
        <dbReference type="SAM" id="MobiDB-lite"/>
    </source>
</evidence>
<accession>A0A0G0N9J7</accession>
<evidence type="ECO:0000256" key="2">
    <source>
        <dbReference type="ARBA" id="ARBA00022771"/>
    </source>
</evidence>
<proteinExistence type="predicted"/>
<dbReference type="InterPro" id="IPR000962">
    <property type="entry name" value="Znf_DskA_TraR"/>
</dbReference>
<dbReference type="GO" id="GO:0008270">
    <property type="term" value="F:zinc ion binding"/>
    <property type="evidence" value="ECO:0007669"/>
    <property type="project" value="UniProtKB-KW"/>
</dbReference>
<evidence type="ECO:0000256" key="3">
    <source>
        <dbReference type="ARBA" id="ARBA00022833"/>
    </source>
</evidence>
<feature type="compositionally biased region" description="Acidic residues" evidence="5">
    <location>
        <begin position="33"/>
        <end position="49"/>
    </location>
</feature>
<dbReference type="AlphaFoldDB" id="A0A0G0N9J7"/>
<dbReference type="STRING" id="1619013.UT41_C0003G0025"/>
<evidence type="ECO:0000256" key="4">
    <source>
        <dbReference type="PROSITE-ProRule" id="PRU00510"/>
    </source>
</evidence>
<protein>
    <recommendedName>
        <fullName evidence="6">Zinc finger DksA/TraR C4-type domain-containing protein</fullName>
    </recommendedName>
</protein>
<reference evidence="7 8" key="1">
    <citation type="journal article" date="2015" name="Nature">
        <title>rRNA introns, odd ribosomes, and small enigmatic genomes across a large radiation of phyla.</title>
        <authorList>
            <person name="Brown C.T."/>
            <person name="Hug L.A."/>
            <person name="Thomas B.C."/>
            <person name="Sharon I."/>
            <person name="Castelle C.J."/>
            <person name="Singh A."/>
            <person name="Wilkins M.J."/>
            <person name="Williams K.H."/>
            <person name="Banfield J.F."/>
        </authorList>
    </citation>
    <scope>NUCLEOTIDE SEQUENCE [LARGE SCALE GENOMIC DNA]</scope>
</reference>
<keyword evidence="2" id="KW-0863">Zinc-finger</keyword>
<comment type="caution">
    <text evidence="7">The sequence shown here is derived from an EMBL/GenBank/DDBJ whole genome shotgun (WGS) entry which is preliminary data.</text>
</comment>
<dbReference type="SUPFAM" id="SSF109635">
    <property type="entry name" value="DnaK suppressor protein DksA, alpha-hairpin domain"/>
    <property type="match status" value="1"/>
</dbReference>
<evidence type="ECO:0000313" key="7">
    <source>
        <dbReference type="EMBL" id="KKR12098.1"/>
    </source>
</evidence>
<dbReference type="Proteomes" id="UP000034665">
    <property type="component" value="Unassembled WGS sequence"/>
</dbReference>
<dbReference type="InterPro" id="IPR037187">
    <property type="entry name" value="DnaK_N"/>
</dbReference>
<evidence type="ECO:0000259" key="6">
    <source>
        <dbReference type="Pfam" id="PF01258"/>
    </source>
</evidence>
<keyword evidence="1" id="KW-0479">Metal-binding</keyword>
<dbReference type="PANTHER" id="PTHR33823:SF4">
    <property type="entry name" value="GENERAL STRESS PROTEIN 16O"/>
    <property type="match status" value="1"/>
</dbReference>
<keyword evidence="3" id="KW-0862">Zinc</keyword>
<gene>
    <name evidence="7" type="ORF">UT41_C0003G0025</name>
</gene>
<name>A0A0G0N9J7_9BACT</name>
<sequence>MNKEQLATIKDELEDEKAMLEVKIDTLEKGEDFGSDVDSLEEETDESEAWENQSSAAQELRGRLAEVEFAIERIEKGTYGVCGECGEAIGEDMLRVNSTSKLCRTCKKLERENDIA</sequence>
<organism evidence="7 8">
    <name type="scientific">Candidatus Wolfebacteria bacterium GW2011_GWC2_39_22</name>
    <dbReference type="NCBI Taxonomy" id="1619013"/>
    <lineage>
        <taxon>Bacteria</taxon>
        <taxon>Candidatus Wolfeibacteriota</taxon>
    </lineage>
</organism>
<dbReference type="Gene3D" id="1.20.120.910">
    <property type="entry name" value="DksA, coiled-coil domain"/>
    <property type="match status" value="1"/>
</dbReference>
<dbReference type="PROSITE" id="PS51128">
    <property type="entry name" value="ZF_DKSA_2"/>
    <property type="match status" value="1"/>
</dbReference>
<feature type="domain" description="Zinc finger DksA/TraR C4-type" evidence="6">
    <location>
        <begin position="77"/>
        <end position="107"/>
    </location>
</feature>
<dbReference type="PANTHER" id="PTHR33823">
    <property type="entry name" value="RNA POLYMERASE-BINDING TRANSCRIPTION FACTOR DKSA-RELATED"/>
    <property type="match status" value="1"/>
</dbReference>
<feature type="region of interest" description="Disordered" evidence="5">
    <location>
        <begin position="31"/>
        <end position="53"/>
    </location>
</feature>
<evidence type="ECO:0000256" key="1">
    <source>
        <dbReference type="ARBA" id="ARBA00022723"/>
    </source>
</evidence>
<dbReference type="Pfam" id="PF01258">
    <property type="entry name" value="zf-dskA_traR"/>
    <property type="match status" value="1"/>
</dbReference>